<evidence type="ECO:0000313" key="3">
    <source>
        <dbReference type="EMBL" id="KAG8233720.1"/>
    </source>
</evidence>
<dbReference type="AlphaFoldDB" id="A0A8K0P2S8"/>
<dbReference type="Gene3D" id="3.30.420.10">
    <property type="entry name" value="Ribonuclease H-like superfamily/Ribonuclease H"/>
    <property type="match status" value="1"/>
</dbReference>
<dbReference type="InterPro" id="IPR001584">
    <property type="entry name" value="Integrase_cat-core"/>
</dbReference>
<keyword evidence="4" id="KW-1185">Reference proteome</keyword>
<evidence type="ECO:0000259" key="2">
    <source>
        <dbReference type="PROSITE" id="PS50994"/>
    </source>
</evidence>
<keyword evidence="1" id="KW-0175">Coiled coil</keyword>
<comment type="caution">
    <text evidence="3">The sequence shown here is derived from an EMBL/GenBank/DDBJ whole genome shotgun (WGS) entry which is preliminary data.</text>
</comment>
<dbReference type="SUPFAM" id="SSF53098">
    <property type="entry name" value="Ribonuclease H-like"/>
    <property type="match status" value="1"/>
</dbReference>
<dbReference type="EMBL" id="KZ308743">
    <property type="protein sequence ID" value="KAG8233720.1"/>
    <property type="molecule type" value="Genomic_DNA"/>
</dbReference>
<dbReference type="GO" id="GO:0015074">
    <property type="term" value="P:DNA integration"/>
    <property type="evidence" value="ECO:0007669"/>
    <property type="project" value="InterPro"/>
</dbReference>
<evidence type="ECO:0000313" key="4">
    <source>
        <dbReference type="Proteomes" id="UP000792457"/>
    </source>
</evidence>
<evidence type="ECO:0000256" key="1">
    <source>
        <dbReference type="SAM" id="Coils"/>
    </source>
</evidence>
<dbReference type="Proteomes" id="UP000792457">
    <property type="component" value="Unassembled WGS sequence"/>
</dbReference>
<gene>
    <name evidence="3" type="ORF">J437_LFUL019190</name>
</gene>
<accession>A0A8K0P2S8</accession>
<sequence length="395" mass="45002">MSKRDFANYRTNPVILESPIASPTEDLGEDDSVNVKMEGLTLAELTSKKKQEVDPVQTLRPVESETSAILLAFQAMKQEMERKETCKEEISKELKGIIKEAVSRVEVAEVRIEENAAAIAEIKSHLETDAVRADADRRAESQERDANIREEIETLKEELRVERRTGRLDEPSPLQLDHLPKPRFAGRSSKRLLQFLKDLESYFTILAILDKTRKRYLHNFLEGNAKIWADSVCPQSKTYGELKAKFLEDYLKASTHWDSLFGLFVADARIHVTDCLPRNIVALEIVYASTITKTKFSNMKYEGRFCPIIPNGPRDLYALDLYGPLPSAKLGNKFVLVVVDVFSKFVGAYPLRKANSKNCLRSLTDKYFPQAVVPKRVIFDRGTQFTSEEWKKGLH</sequence>
<protein>
    <recommendedName>
        <fullName evidence="2">Integrase catalytic domain-containing protein</fullName>
    </recommendedName>
</protein>
<dbReference type="PROSITE" id="PS50994">
    <property type="entry name" value="INTEGRASE"/>
    <property type="match status" value="1"/>
</dbReference>
<dbReference type="PANTHER" id="PTHR47266">
    <property type="entry name" value="ENDONUCLEASE-RELATED"/>
    <property type="match status" value="1"/>
</dbReference>
<reference evidence="3" key="2">
    <citation type="submission" date="2017-10" db="EMBL/GenBank/DDBJ databases">
        <title>Ladona fulva Genome sequencing and assembly.</title>
        <authorList>
            <person name="Murali S."/>
            <person name="Richards S."/>
            <person name="Bandaranaike D."/>
            <person name="Bellair M."/>
            <person name="Blankenburg K."/>
            <person name="Chao H."/>
            <person name="Dinh H."/>
            <person name="Doddapaneni H."/>
            <person name="Dugan-Rocha S."/>
            <person name="Elkadiri S."/>
            <person name="Gnanaolivu R."/>
            <person name="Hernandez B."/>
            <person name="Skinner E."/>
            <person name="Javaid M."/>
            <person name="Lee S."/>
            <person name="Li M."/>
            <person name="Ming W."/>
            <person name="Munidasa M."/>
            <person name="Muniz J."/>
            <person name="Nguyen L."/>
            <person name="Hughes D."/>
            <person name="Osuji N."/>
            <person name="Pu L.-L."/>
            <person name="Puazo M."/>
            <person name="Qu C."/>
            <person name="Quiroz J."/>
            <person name="Raj R."/>
            <person name="Weissenberger G."/>
            <person name="Xin Y."/>
            <person name="Zou X."/>
            <person name="Han Y."/>
            <person name="Worley K."/>
            <person name="Muzny D."/>
            <person name="Gibbs R."/>
        </authorList>
    </citation>
    <scope>NUCLEOTIDE SEQUENCE</scope>
    <source>
        <strain evidence="3">Sampled in the wild</strain>
    </source>
</reference>
<dbReference type="GO" id="GO:0003676">
    <property type="term" value="F:nucleic acid binding"/>
    <property type="evidence" value="ECO:0007669"/>
    <property type="project" value="InterPro"/>
</dbReference>
<feature type="domain" description="Integrase catalytic" evidence="2">
    <location>
        <begin position="309"/>
        <end position="395"/>
    </location>
</feature>
<organism evidence="3 4">
    <name type="scientific">Ladona fulva</name>
    <name type="common">Scarce chaser dragonfly</name>
    <name type="synonym">Libellula fulva</name>
    <dbReference type="NCBI Taxonomy" id="123851"/>
    <lineage>
        <taxon>Eukaryota</taxon>
        <taxon>Metazoa</taxon>
        <taxon>Ecdysozoa</taxon>
        <taxon>Arthropoda</taxon>
        <taxon>Hexapoda</taxon>
        <taxon>Insecta</taxon>
        <taxon>Pterygota</taxon>
        <taxon>Palaeoptera</taxon>
        <taxon>Odonata</taxon>
        <taxon>Epiprocta</taxon>
        <taxon>Anisoptera</taxon>
        <taxon>Libelluloidea</taxon>
        <taxon>Libellulidae</taxon>
        <taxon>Ladona</taxon>
    </lineage>
</organism>
<dbReference type="InterPro" id="IPR036397">
    <property type="entry name" value="RNaseH_sf"/>
</dbReference>
<reference evidence="3" key="1">
    <citation type="submission" date="2013-04" db="EMBL/GenBank/DDBJ databases">
        <authorList>
            <person name="Qu J."/>
            <person name="Murali S.C."/>
            <person name="Bandaranaike D."/>
            <person name="Bellair M."/>
            <person name="Blankenburg K."/>
            <person name="Chao H."/>
            <person name="Dinh H."/>
            <person name="Doddapaneni H."/>
            <person name="Downs B."/>
            <person name="Dugan-Rocha S."/>
            <person name="Elkadiri S."/>
            <person name="Gnanaolivu R.D."/>
            <person name="Hernandez B."/>
            <person name="Javaid M."/>
            <person name="Jayaseelan J.C."/>
            <person name="Lee S."/>
            <person name="Li M."/>
            <person name="Ming W."/>
            <person name="Munidasa M."/>
            <person name="Muniz J."/>
            <person name="Nguyen L."/>
            <person name="Ongeri F."/>
            <person name="Osuji N."/>
            <person name="Pu L.-L."/>
            <person name="Puazo M."/>
            <person name="Qu C."/>
            <person name="Quiroz J."/>
            <person name="Raj R."/>
            <person name="Weissenberger G."/>
            <person name="Xin Y."/>
            <person name="Zou X."/>
            <person name="Han Y."/>
            <person name="Richards S."/>
            <person name="Worley K."/>
            <person name="Muzny D."/>
            <person name="Gibbs R."/>
        </authorList>
    </citation>
    <scope>NUCLEOTIDE SEQUENCE</scope>
    <source>
        <strain evidence="3">Sampled in the wild</strain>
    </source>
</reference>
<dbReference type="InterPro" id="IPR052160">
    <property type="entry name" value="Gypsy_RT_Integrase-like"/>
</dbReference>
<name>A0A8K0P2S8_LADFU</name>
<feature type="coiled-coil region" evidence="1">
    <location>
        <begin position="138"/>
        <end position="165"/>
    </location>
</feature>
<dbReference type="InterPro" id="IPR012337">
    <property type="entry name" value="RNaseH-like_sf"/>
</dbReference>
<proteinExistence type="predicted"/>